<reference evidence="1 2" key="1">
    <citation type="journal article" date="2015" name="Int. J. Syst. Evol. Microbiol.">
        <title>Sphingomonas hengshuiensis sp. nov., isolated from lake wetland.</title>
        <authorList>
            <person name="Wei S."/>
            <person name="Wang T."/>
            <person name="Liu H."/>
            <person name="Zhang C."/>
            <person name="Guo J."/>
            <person name="Wang Q."/>
            <person name="Liang K."/>
            <person name="Zhang Z."/>
        </authorList>
    </citation>
    <scope>NUCLEOTIDE SEQUENCE [LARGE SCALE GENOMIC DNA]</scope>
    <source>
        <strain evidence="1 2">WHSC-8</strain>
    </source>
</reference>
<sequence length="156" mass="15965">MAPTGITASASFTPAAAAYLAGDLIDVAKEFAFTYADGGAVPAGALIRILTAIVKIDATALQASEGGYTLQCYGAAPTAWVDNDTWALSSADLTPYRGSISLGTPVDLGAALYVKTPNVDIDIKLVTSSIYCGLQTVAGFTPTAVARQVLLYGIVL</sequence>
<reference evidence="1 2" key="2">
    <citation type="submission" date="2015-02" db="EMBL/GenBank/DDBJ databases">
        <title>The complete genome of Sphingomonas hengshuiensis sp. WHSC-8 isolated from soil of Hengshui Lake.</title>
        <authorList>
            <person name="Wei S."/>
            <person name="Guo J."/>
            <person name="Su C."/>
            <person name="Wu R."/>
            <person name="Zhang Z."/>
            <person name="Liang K."/>
            <person name="Li H."/>
            <person name="Wang T."/>
            <person name="Liu H."/>
            <person name="Zhang C."/>
            <person name="Li Z."/>
            <person name="Wang Q."/>
            <person name="Meng J."/>
        </authorList>
    </citation>
    <scope>NUCLEOTIDE SEQUENCE [LARGE SCALE GENOMIC DNA]</scope>
    <source>
        <strain evidence="1 2">WHSC-8</strain>
    </source>
</reference>
<evidence type="ECO:0000313" key="1">
    <source>
        <dbReference type="EMBL" id="AJP72258.1"/>
    </source>
</evidence>
<dbReference type="RefSeq" id="WP_044332247.1">
    <property type="nucleotide sequence ID" value="NZ_CP010836.1"/>
</dbReference>
<organism evidence="1 2">
    <name type="scientific">Sphingomonas hengshuiensis</name>
    <dbReference type="NCBI Taxonomy" id="1609977"/>
    <lineage>
        <taxon>Bacteria</taxon>
        <taxon>Pseudomonadati</taxon>
        <taxon>Pseudomonadota</taxon>
        <taxon>Alphaproteobacteria</taxon>
        <taxon>Sphingomonadales</taxon>
        <taxon>Sphingomonadaceae</taxon>
        <taxon>Sphingomonas</taxon>
    </lineage>
</organism>
<dbReference type="OrthoDB" id="9977259at2"/>
<keyword evidence="2" id="KW-1185">Reference proteome</keyword>
<proteinExistence type="predicted"/>
<evidence type="ECO:0000313" key="2">
    <source>
        <dbReference type="Proteomes" id="UP000032300"/>
    </source>
</evidence>
<dbReference type="EMBL" id="CP010836">
    <property type="protein sequence ID" value="AJP72258.1"/>
    <property type="molecule type" value="Genomic_DNA"/>
</dbReference>
<dbReference type="KEGG" id="sphi:TS85_11350"/>
<dbReference type="Proteomes" id="UP000032300">
    <property type="component" value="Chromosome"/>
</dbReference>
<gene>
    <name evidence="1" type="ORF">TS85_11350</name>
</gene>
<protein>
    <submittedName>
        <fullName evidence="1">Uncharacterized protein</fullName>
    </submittedName>
</protein>
<name>A0A7U4J8L5_9SPHN</name>
<dbReference type="AlphaFoldDB" id="A0A7U4J8L5"/>
<accession>A0A7U4J8L5</accession>